<dbReference type="Gene3D" id="1.25.40.10">
    <property type="entry name" value="Tetratricopeptide repeat domain"/>
    <property type="match status" value="1"/>
</dbReference>
<dbReference type="Proteomes" id="UP000489600">
    <property type="component" value="Unassembled WGS sequence"/>
</dbReference>
<dbReference type="EMBL" id="CABITT030000003">
    <property type="protein sequence ID" value="VVA98675.1"/>
    <property type="molecule type" value="Genomic_DNA"/>
</dbReference>
<evidence type="ECO:0000313" key="1">
    <source>
        <dbReference type="EMBL" id="VVA98675.1"/>
    </source>
</evidence>
<dbReference type="GO" id="GO:0005737">
    <property type="term" value="C:cytoplasm"/>
    <property type="evidence" value="ECO:0007669"/>
    <property type="project" value="TreeGrafter"/>
</dbReference>
<dbReference type="SUPFAM" id="SSF48452">
    <property type="entry name" value="TPR-like"/>
    <property type="match status" value="1"/>
</dbReference>
<dbReference type="InterPro" id="IPR044534">
    <property type="entry name" value="TTL1-4"/>
</dbReference>
<reference evidence="1" key="1">
    <citation type="submission" date="2019-07" db="EMBL/GenBank/DDBJ databases">
        <authorList>
            <person name="Dittberner H."/>
        </authorList>
    </citation>
    <scope>NUCLEOTIDE SEQUENCE [LARGE SCALE GENOMIC DNA]</scope>
</reference>
<dbReference type="AlphaFoldDB" id="A0A565BBX5"/>
<dbReference type="InterPro" id="IPR011990">
    <property type="entry name" value="TPR-like_helical_dom_sf"/>
</dbReference>
<name>A0A565BBX5_9BRAS</name>
<accession>A0A565BBX5</accession>
<evidence type="ECO:0000313" key="2">
    <source>
        <dbReference type="Proteomes" id="UP000489600"/>
    </source>
</evidence>
<dbReference type="PANTHER" id="PTHR46050:SF17">
    <property type="entry name" value="BNAC01G31360D PROTEIN"/>
    <property type="match status" value="1"/>
</dbReference>
<proteinExistence type="predicted"/>
<comment type="caution">
    <text evidence="1">The sequence shown here is derived from an EMBL/GenBank/DDBJ whole genome shotgun (WGS) entry which is preliminary data.</text>
</comment>
<organism evidence="1 2">
    <name type="scientific">Arabis nemorensis</name>
    <dbReference type="NCBI Taxonomy" id="586526"/>
    <lineage>
        <taxon>Eukaryota</taxon>
        <taxon>Viridiplantae</taxon>
        <taxon>Streptophyta</taxon>
        <taxon>Embryophyta</taxon>
        <taxon>Tracheophyta</taxon>
        <taxon>Spermatophyta</taxon>
        <taxon>Magnoliopsida</taxon>
        <taxon>eudicotyledons</taxon>
        <taxon>Gunneridae</taxon>
        <taxon>Pentapetalae</taxon>
        <taxon>rosids</taxon>
        <taxon>malvids</taxon>
        <taxon>Brassicales</taxon>
        <taxon>Brassicaceae</taxon>
        <taxon>Arabideae</taxon>
        <taxon>Arabis</taxon>
    </lineage>
</organism>
<protein>
    <submittedName>
        <fullName evidence="1">Uncharacterized protein</fullName>
    </submittedName>
</protein>
<dbReference type="PANTHER" id="PTHR46050">
    <property type="entry name" value="TPR REPEAT-CONTAINING THIOREDOXIN"/>
    <property type="match status" value="1"/>
</dbReference>
<keyword evidence="2" id="KW-1185">Reference proteome</keyword>
<dbReference type="OrthoDB" id="1099320at2759"/>
<sequence>MYFAQERFDDAAEAIEKASKFDPHNIEVQIYKKILKLIQRALSNNKLEKWAEAIRDYEILSQTLPCDKYIAKSLFQAQVALRFSRDVKKFLCLDEFLNCIGPYRKVIS</sequence>
<gene>
    <name evidence="1" type="ORF">ANE_LOCUS9120</name>
</gene>